<feature type="domain" description="Terminase ATPase subunit N-terminal" evidence="3">
    <location>
        <begin position="9"/>
        <end position="48"/>
    </location>
</feature>
<name>A0ABR6Z1J8_9FIRM</name>
<reference evidence="4 5" key="1">
    <citation type="journal article" date="2020" name="mSystems">
        <title>Defining Genomic and Predicted Metabolic Features of the Acetobacterium Genus.</title>
        <authorList>
            <person name="Ross D.E."/>
            <person name="Marshall C.W."/>
            <person name="Gulliver D."/>
            <person name="May H.D."/>
            <person name="Norman R.S."/>
        </authorList>
    </citation>
    <scope>NUCLEOTIDE SEQUENCE [LARGE SCALE GENOMIC DNA]</scope>
    <source>
        <strain evidence="4 5">DSM 4132</strain>
    </source>
</reference>
<evidence type="ECO:0000313" key="5">
    <source>
        <dbReference type="Proteomes" id="UP000622405"/>
    </source>
</evidence>
<gene>
    <name evidence="4" type="ORF">GH811_17525</name>
</gene>
<dbReference type="Gene3D" id="1.10.10.60">
    <property type="entry name" value="Homeodomain-like"/>
    <property type="match status" value="1"/>
</dbReference>
<dbReference type="Pfam" id="PF06056">
    <property type="entry name" value="Terminase_5"/>
    <property type="match status" value="1"/>
</dbReference>
<evidence type="ECO:0000256" key="2">
    <source>
        <dbReference type="SAM" id="MobiDB-lite"/>
    </source>
</evidence>
<comment type="caution">
    <text evidence="4">The sequence shown here is derived from an EMBL/GenBank/DDBJ whole genome shotgun (WGS) entry which is preliminary data.</text>
</comment>
<proteinExistence type="predicted"/>
<feature type="region of interest" description="Disordered" evidence="2">
    <location>
        <begin position="52"/>
        <end position="79"/>
    </location>
</feature>
<evidence type="ECO:0000256" key="1">
    <source>
        <dbReference type="SAM" id="Coils"/>
    </source>
</evidence>
<organism evidence="4 5">
    <name type="scientific">Acetobacterium malicum</name>
    <dbReference type="NCBI Taxonomy" id="52692"/>
    <lineage>
        <taxon>Bacteria</taxon>
        <taxon>Bacillati</taxon>
        <taxon>Bacillota</taxon>
        <taxon>Clostridia</taxon>
        <taxon>Eubacteriales</taxon>
        <taxon>Eubacteriaceae</taxon>
        <taxon>Acetobacterium</taxon>
    </lineage>
</organism>
<dbReference type="RefSeq" id="WP_186895455.1">
    <property type="nucleotide sequence ID" value="NZ_WJBE01000026.1"/>
</dbReference>
<dbReference type="NCBIfam" id="NF040601">
    <property type="entry name" value="TerS_not_xtmA"/>
    <property type="match status" value="1"/>
</dbReference>
<evidence type="ECO:0000313" key="4">
    <source>
        <dbReference type="EMBL" id="MBC3901403.1"/>
    </source>
</evidence>
<dbReference type="Proteomes" id="UP000622405">
    <property type="component" value="Unassembled WGS sequence"/>
</dbReference>
<evidence type="ECO:0000259" key="3">
    <source>
        <dbReference type="Pfam" id="PF06056"/>
    </source>
</evidence>
<dbReference type="EMBL" id="WJBE01000026">
    <property type="protein sequence ID" value="MBC3901403.1"/>
    <property type="molecule type" value="Genomic_DNA"/>
</dbReference>
<accession>A0ABR6Z1J8</accession>
<protein>
    <submittedName>
        <fullName evidence="4">Terminase</fullName>
    </submittedName>
</protein>
<feature type="compositionally biased region" description="Basic residues" evidence="2">
    <location>
        <begin position="52"/>
        <end position="61"/>
    </location>
</feature>
<keyword evidence="5" id="KW-1185">Reference proteome</keyword>
<feature type="coiled-coil region" evidence="1">
    <location>
        <begin position="192"/>
        <end position="219"/>
    </location>
</feature>
<keyword evidence="1" id="KW-0175">Coiled coil</keyword>
<dbReference type="InterPro" id="IPR010332">
    <property type="entry name" value="ATPase_terminase-su_N"/>
</dbReference>
<sequence length="239" mass="27033">MPRAPNEKIEKAKELFDQGKKMVDIAAALKIPEGTIRSWKKRYNWGATLQNKKRNVAKKKGAQPGNNNATGGPPGNKKAEKHGFFAKWLPAETMEIMNCIEHSDPIDLLWDNIQLQYAAIIRAQNLMYVRDQEDKTIEKVGSSAGKVSSQTWEIQQAWDKHANFLQAQSRAMKTLESMIKQYDDLTRSSMVTEEQRARIDKLKCEVAKLSGESDTFEDDGFIEALKGNIAEVWADDSDD</sequence>